<evidence type="ECO:0000313" key="1">
    <source>
        <dbReference type="EMBL" id="BAT75025.1"/>
    </source>
</evidence>
<dbReference type="AlphaFoldDB" id="A0A0S3R3G3"/>
<name>A0A0S3R3G3_PHAAN</name>
<accession>A0A0S3R3G3</accession>
<evidence type="ECO:0000313" key="2">
    <source>
        <dbReference type="Proteomes" id="UP000291084"/>
    </source>
</evidence>
<dbReference type="Proteomes" id="UP000291084">
    <property type="component" value="Chromosome 1"/>
</dbReference>
<proteinExistence type="predicted"/>
<keyword evidence="2" id="KW-1185">Reference proteome</keyword>
<protein>
    <submittedName>
        <fullName evidence="1">Uncharacterized protein</fullName>
    </submittedName>
</protein>
<sequence length="109" mass="12666">MKSSPPHIAYNSTEITYIFNSNLYYVWSMLNPLPIISYFPLGHNNNIKQIAISGNQIIQFIIDTYQHTSILYSYICTHKPSGTSNPKKISNRTNYYKESDRYFACKNNT</sequence>
<dbReference type="EMBL" id="AP015034">
    <property type="protein sequence ID" value="BAT75025.1"/>
    <property type="molecule type" value="Genomic_DNA"/>
</dbReference>
<reference evidence="1 2" key="1">
    <citation type="journal article" date="2015" name="Sci. Rep.">
        <title>The power of single molecule real-time sequencing technology in the de novo assembly of a eukaryotic genome.</title>
        <authorList>
            <person name="Sakai H."/>
            <person name="Naito K."/>
            <person name="Ogiso-Tanaka E."/>
            <person name="Takahashi Y."/>
            <person name="Iseki K."/>
            <person name="Muto C."/>
            <person name="Satou K."/>
            <person name="Teruya K."/>
            <person name="Shiroma A."/>
            <person name="Shimoji M."/>
            <person name="Hirano T."/>
            <person name="Itoh T."/>
            <person name="Kaga A."/>
            <person name="Tomooka N."/>
        </authorList>
    </citation>
    <scope>NUCLEOTIDE SEQUENCE [LARGE SCALE GENOMIC DNA]</scope>
    <source>
        <strain evidence="2">cv. Shumari</strain>
    </source>
</reference>
<gene>
    <name evidence="1" type="primary">Vigan.01G282100</name>
    <name evidence="1" type="ORF">VIGAN_01282100</name>
</gene>
<organism evidence="1 2">
    <name type="scientific">Vigna angularis var. angularis</name>
    <dbReference type="NCBI Taxonomy" id="157739"/>
    <lineage>
        <taxon>Eukaryota</taxon>
        <taxon>Viridiplantae</taxon>
        <taxon>Streptophyta</taxon>
        <taxon>Embryophyta</taxon>
        <taxon>Tracheophyta</taxon>
        <taxon>Spermatophyta</taxon>
        <taxon>Magnoliopsida</taxon>
        <taxon>eudicotyledons</taxon>
        <taxon>Gunneridae</taxon>
        <taxon>Pentapetalae</taxon>
        <taxon>rosids</taxon>
        <taxon>fabids</taxon>
        <taxon>Fabales</taxon>
        <taxon>Fabaceae</taxon>
        <taxon>Papilionoideae</taxon>
        <taxon>50 kb inversion clade</taxon>
        <taxon>NPAAA clade</taxon>
        <taxon>indigoferoid/millettioid clade</taxon>
        <taxon>Phaseoleae</taxon>
        <taxon>Vigna</taxon>
    </lineage>
</organism>